<dbReference type="OrthoDB" id="1922121at2759"/>
<dbReference type="PANTHER" id="PTHR35133">
    <property type="entry name" value="PROTEIN EFFECTOR OF TRANSCRIPTION 2-RELATED"/>
    <property type="match status" value="1"/>
</dbReference>
<name>A0A6P5EKG1_ANACO</name>
<evidence type="ECO:0000313" key="2">
    <source>
        <dbReference type="RefSeq" id="XP_020083922.1"/>
    </source>
</evidence>
<reference evidence="2" key="2">
    <citation type="submission" date="2025-08" db="UniProtKB">
        <authorList>
            <consortium name="RefSeq"/>
        </authorList>
    </citation>
    <scope>IDENTIFICATION</scope>
    <source>
        <tissue evidence="2">Leaf</tissue>
    </source>
</reference>
<organism evidence="1 2">
    <name type="scientific">Ananas comosus</name>
    <name type="common">Pineapple</name>
    <name type="synonym">Ananas ananas</name>
    <dbReference type="NCBI Taxonomy" id="4615"/>
    <lineage>
        <taxon>Eukaryota</taxon>
        <taxon>Viridiplantae</taxon>
        <taxon>Streptophyta</taxon>
        <taxon>Embryophyta</taxon>
        <taxon>Tracheophyta</taxon>
        <taxon>Spermatophyta</taxon>
        <taxon>Magnoliopsida</taxon>
        <taxon>Liliopsida</taxon>
        <taxon>Poales</taxon>
        <taxon>Bromeliaceae</taxon>
        <taxon>Bromelioideae</taxon>
        <taxon>Ananas</taxon>
    </lineage>
</organism>
<dbReference type="Pfam" id="PF19239">
    <property type="entry name" value="GIY_YIG_domain"/>
    <property type="match status" value="1"/>
</dbReference>
<dbReference type="GO" id="GO:0003677">
    <property type="term" value="F:DNA binding"/>
    <property type="evidence" value="ECO:0007669"/>
    <property type="project" value="InterPro"/>
</dbReference>
<protein>
    <submittedName>
        <fullName evidence="2">Protein EFFECTOR OF TRANSCRIPTION 2-like isoform X1</fullName>
    </submittedName>
</protein>
<dbReference type="GeneID" id="109707210"/>
<evidence type="ECO:0000313" key="1">
    <source>
        <dbReference type="Proteomes" id="UP000515123"/>
    </source>
</evidence>
<dbReference type="AlphaFoldDB" id="A0A6P5EKG1"/>
<gene>
    <name evidence="2" type="primary">LOC109707210</name>
</gene>
<dbReference type="GO" id="GO:0006355">
    <property type="term" value="P:regulation of DNA-templated transcription"/>
    <property type="evidence" value="ECO:0007669"/>
    <property type="project" value="InterPro"/>
</dbReference>
<dbReference type="InterPro" id="IPR038909">
    <property type="entry name" value="Effector_transcript"/>
</dbReference>
<keyword evidence="1" id="KW-1185">Reference proteome</keyword>
<dbReference type="Gramene" id="Aco025328.1.mrna1">
    <property type="protein sequence ID" value="Aco025328.1.mrna1"/>
    <property type="gene ID" value="Aco025328.1.path1"/>
</dbReference>
<dbReference type="RefSeq" id="XP_020083922.1">
    <property type="nucleotide sequence ID" value="XM_020228333.1"/>
</dbReference>
<dbReference type="Proteomes" id="UP000515123">
    <property type="component" value="Linkage group 3"/>
</dbReference>
<proteinExistence type="predicted"/>
<reference evidence="1" key="1">
    <citation type="journal article" date="2015" name="Nat. Genet.">
        <title>The pineapple genome and the evolution of CAM photosynthesis.</title>
        <authorList>
            <person name="Ming R."/>
            <person name="VanBuren R."/>
            <person name="Wai C.M."/>
            <person name="Tang H."/>
            <person name="Schatz M.C."/>
            <person name="Bowers J.E."/>
            <person name="Lyons E."/>
            <person name="Wang M.L."/>
            <person name="Chen J."/>
            <person name="Biggers E."/>
            <person name="Zhang J."/>
            <person name="Huang L."/>
            <person name="Zhang L."/>
            <person name="Miao W."/>
            <person name="Zhang J."/>
            <person name="Ye Z."/>
            <person name="Miao C."/>
            <person name="Lin Z."/>
            <person name="Wang H."/>
            <person name="Zhou H."/>
            <person name="Yim W.C."/>
            <person name="Priest H.D."/>
            <person name="Zheng C."/>
            <person name="Woodhouse M."/>
            <person name="Edger P.P."/>
            <person name="Guyot R."/>
            <person name="Guo H.B."/>
            <person name="Guo H."/>
            <person name="Zheng G."/>
            <person name="Singh R."/>
            <person name="Sharma A."/>
            <person name="Min X."/>
            <person name="Zheng Y."/>
            <person name="Lee H."/>
            <person name="Gurtowski J."/>
            <person name="Sedlazeck F.J."/>
            <person name="Harkess A."/>
            <person name="McKain M.R."/>
            <person name="Liao Z."/>
            <person name="Fang J."/>
            <person name="Liu J."/>
            <person name="Zhang X."/>
            <person name="Zhang Q."/>
            <person name="Hu W."/>
            <person name="Qin Y."/>
            <person name="Wang K."/>
            <person name="Chen L.Y."/>
            <person name="Shirley N."/>
            <person name="Lin Y.R."/>
            <person name="Liu L.Y."/>
            <person name="Hernandez A.G."/>
            <person name="Wright C.L."/>
            <person name="Bulone V."/>
            <person name="Tuskan G.A."/>
            <person name="Heath K."/>
            <person name="Zee F."/>
            <person name="Moore P.H."/>
            <person name="Sunkar R."/>
            <person name="Leebens-Mack J.H."/>
            <person name="Mockler T."/>
            <person name="Bennetzen J.L."/>
            <person name="Freeling M."/>
            <person name="Sankoff D."/>
            <person name="Paterson A.H."/>
            <person name="Zhu X."/>
            <person name="Yang X."/>
            <person name="Smith J.A."/>
            <person name="Cushman J.C."/>
            <person name="Paull R.E."/>
            <person name="Yu Q."/>
        </authorList>
    </citation>
    <scope>NUCLEOTIDE SEQUENCE [LARGE SCALE GENOMIC DNA]</scope>
    <source>
        <strain evidence="1">cv. F153</strain>
    </source>
</reference>
<accession>A0A6P5EKG1</accession>
<dbReference type="PANTHER" id="PTHR35133:SF1">
    <property type="entry name" value="PROTEIN EFFECTOR OF TRANSCRIPTION 2-RELATED"/>
    <property type="match status" value="1"/>
</dbReference>
<sequence length="413" mass="46776">MPSRLKREDCPRTKHDSVFSPWKVLIGPSDWEDHLSGKDGVQRYRIHNLPANCSCPGLYELGVATTIPDEGRWTRKHDLDDIVVVYLGQADNLRTRLQHYGRTGSHLDYGNSLTCSSKNGSPCFTAGPGLFREIFSKGYSLVFRWVQMTNKVVAERAEAKLLEVFDYAWNKLQNGAYRREEILAKLDNAASRRSPSSISKLQQFKHIMFDKKVGIGINENGSVDTPESFMGYRNLLPQVLKFGNHRPQSVRVSDNFTKDDNICGMPVSGGAVCRNRPVQGRKRCDEHKGKRIPLLIPVIEKEGTPQETSSTCGFILEDGTSCMEIPVRGRKRCELHRGRRIVSPKIRDFSDRSPFNHLEPPLSGHGKDWKIGARKHYDEHVICGIAIDDNLVCTNKPVQGRKRCELHKGRRIT</sequence>